<feature type="transmembrane region" description="Helical" evidence="1">
    <location>
        <begin position="28"/>
        <end position="48"/>
    </location>
</feature>
<keyword evidence="1" id="KW-0812">Transmembrane</keyword>
<dbReference type="GO" id="GO:0016020">
    <property type="term" value="C:membrane"/>
    <property type="evidence" value="ECO:0007669"/>
    <property type="project" value="InterPro"/>
</dbReference>
<keyword evidence="1" id="KW-1133">Transmembrane helix</keyword>
<evidence type="ECO:0000256" key="1">
    <source>
        <dbReference type="SAM" id="Phobius"/>
    </source>
</evidence>
<evidence type="ECO:0000313" key="2">
    <source>
        <dbReference type="EMBL" id="ARF67970.1"/>
    </source>
</evidence>
<keyword evidence="1" id="KW-0472">Membrane</keyword>
<feature type="transmembrane region" description="Helical" evidence="1">
    <location>
        <begin position="172"/>
        <end position="190"/>
    </location>
</feature>
<sequence length="263" mass="30370">MLVILTAFKCSMGMLKQIYSLKWRGFKWFLFWMPTLILSWFLLMVSLLWVENRIWISIVLAVLFIGALLFLIPVRLRQEGTFYLEVDREYKAKMWLTGLLLLQVVEKPSRIRKRPWLFRSSQRLFRKRTPANGLTEALIKQTFRNQRERLSYVQFIMISSIGAGLAPETIRIIVWVAIACLLTLWVKMNVKEGLQAPFLRLFFLEDWDKIQAVRKSVFWISSVLFAPISLAAGVASFGWAGIVLGPLAGAAAAFIASQLFTTW</sequence>
<protein>
    <recommendedName>
        <fullName evidence="4">ABC transporter-like protein</fullName>
    </recommendedName>
</protein>
<evidence type="ECO:0008006" key="4">
    <source>
        <dbReference type="Google" id="ProtNLM"/>
    </source>
</evidence>
<reference evidence="2 3" key="1">
    <citation type="submission" date="2017-03" db="EMBL/GenBank/DDBJ databases">
        <title>Paenibacillus larvae genome sequencing.</title>
        <authorList>
            <person name="Dingman D.W."/>
        </authorList>
    </citation>
    <scope>NUCLEOTIDE SEQUENCE [LARGE SCALE GENOMIC DNA]</scope>
    <source>
        <strain evidence="2 3">SAG 10367</strain>
    </source>
</reference>
<feature type="transmembrane region" description="Helical" evidence="1">
    <location>
        <begin position="217"/>
        <end position="237"/>
    </location>
</feature>
<feature type="transmembrane region" description="Helical" evidence="1">
    <location>
        <begin position="150"/>
        <end position="166"/>
    </location>
</feature>
<dbReference type="EMBL" id="CP020557">
    <property type="protein sequence ID" value="ARF67970.1"/>
    <property type="molecule type" value="Genomic_DNA"/>
</dbReference>
<dbReference type="AlphaFoldDB" id="A0A1V0USG1"/>
<evidence type="ECO:0000313" key="3">
    <source>
        <dbReference type="Proteomes" id="UP000192727"/>
    </source>
</evidence>
<dbReference type="InterPro" id="IPR010288">
    <property type="entry name" value="EcsB_ABC"/>
</dbReference>
<dbReference type="Pfam" id="PF05975">
    <property type="entry name" value="EcsB"/>
    <property type="match status" value="1"/>
</dbReference>
<organism evidence="2 3">
    <name type="scientific">Paenibacillus larvae subsp. pulvifaciens</name>
    <dbReference type="NCBI Taxonomy" id="1477"/>
    <lineage>
        <taxon>Bacteria</taxon>
        <taxon>Bacillati</taxon>
        <taxon>Bacillota</taxon>
        <taxon>Bacilli</taxon>
        <taxon>Bacillales</taxon>
        <taxon>Paenibacillaceae</taxon>
        <taxon>Paenibacillus</taxon>
    </lineage>
</organism>
<accession>A0A1V0USG1</accession>
<name>A0A1V0USG1_9BACL</name>
<proteinExistence type="predicted"/>
<dbReference type="Proteomes" id="UP000192727">
    <property type="component" value="Chromosome"/>
</dbReference>
<feature type="transmembrane region" description="Helical" evidence="1">
    <location>
        <begin position="243"/>
        <end position="261"/>
    </location>
</feature>
<gene>
    <name evidence="2" type="ORF">B7C51_09220</name>
</gene>
<feature type="transmembrane region" description="Helical" evidence="1">
    <location>
        <begin position="54"/>
        <end position="74"/>
    </location>
</feature>